<reference evidence="2" key="1">
    <citation type="journal article" date="2014" name="Ticks Tick Borne Dis.">
        <title>Molecular phylogeny of soft ticks (Ixodida: Argasidae) inferred from mitochondrial genome and nuclear rRNA sequences.</title>
        <authorList>
            <person name="Burger T.D."/>
            <person name="Shao R."/>
            <person name="Labruna M.B."/>
            <person name="Barker S.C."/>
        </authorList>
    </citation>
    <scope>NUCLEOTIDE SEQUENCE</scope>
</reference>
<proteinExistence type="predicted"/>
<protein>
    <submittedName>
        <fullName evidence="2">ATP synthase subunit 8</fullName>
    </submittedName>
</protein>
<dbReference type="AlphaFoldDB" id="W0FHW3"/>
<feature type="transmembrane region" description="Helical" evidence="1">
    <location>
        <begin position="6"/>
        <end position="30"/>
    </location>
</feature>
<keyword evidence="1" id="KW-1133">Transmembrane helix</keyword>
<evidence type="ECO:0000313" key="2">
    <source>
        <dbReference type="EMBL" id="AHF21642.1"/>
    </source>
</evidence>
<keyword evidence="1" id="KW-0472">Membrane</keyword>
<keyword evidence="2" id="KW-0496">Mitochondrion</keyword>
<evidence type="ECO:0000256" key="1">
    <source>
        <dbReference type="SAM" id="Phobius"/>
    </source>
</evidence>
<keyword evidence="1" id="KW-0812">Transmembrane</keyword>
<dbReference type="EMBL" id="KC769590">
    <property type="protein sequence ID" value="AHF21642.1"/>
    <property type="molecule type" value="Genomic_DNA"/>
</dbReference>
<dbReference type="RefSeq" id="YP_009000441.1">
    <property type="nucleotide sequence ID" value="NC_023371.1"/>
</dbReference>
<geneLocation type="mitochondrion" evidence="2"/>
<sequence>MPQLFPMNWLFLSILLTLTVYFVLNLVYFLPFKNPSSKNFNKQYLYKNWKW</sequence>
<dbReference type="CTD" id="4509"/>
<name>W0FHW3_ARGMI</name>
<organism evidence="2">
    <name type="scientific">Argas miniatus</name>
    <name type="common">Fowl tick</name>
    <dbReference type="NCBI Taxonomy" id="1442166"/>
    <lineage>
        <taxon>Eukaryota</taxon>
        <taxon>Metazoa</taxon>
        <taxon>Ecdysozoa</taxon>
        <taxon>Arthropoda</taxon>
        <taxon>Chelicerata</taxon>
        <taxon>Arachnida</taxon>
        <taxon>Acari</taxon>
        <taxon>Parasitiformes</taxon>
        <taxon>Ixodida</taxon>
        <taxon>Ixodoidea</taxon>
        <taxon>Argasidae</taxon>
        <taxon>Argasinae</taxon>
        <taxon>Argas</taxon>
    </lineage>
</organism>
<accession>W0FHW3</accession>
<gene>
    <name evidence="2" type="primary">ATP8</name>
</gene>
<dbReference type="GeneID" id="18252128"/>